<dbReference type="RefSeq" id="YP_001426653.1">
    <property type="nucleotide sequence ID" value="NC_008724.1"/>
</dbReference>
<reference evidence="1 2" key="1">
    <citation type="submission" date="2006-09" db="EMBL/GenBank/DDBJ databases">
        <title>Sequence and annotation of the 288-kb ATCV-1 virus that infects an endosymbiotic Chlorella strain of the heliozoon Acanthocystis turfacea.</title>
        <authorList>
            <person name="Fitzgerald L.A."/>
            <person name="Graves M.V."/>
            <person name="Li X."/>
            <person name="Pfitzner A.J.P."/>
            <person name="Hartigan J."/>
            <person name="Van Etten J.L."/>
        </authorList>
    </citation>
    <scope>NUCLEOTIDE SEQUENCE [LARGE SCALE GENOMIC DNA]</scope>
    <source>
        <strain evidence="1 2">ATCV-1</strain>
    </source>
</reference>
<evidence type="ECO:0000313" key="1">
    <source>
        <dbReference type="EMBL" id="ABT16306.1"/>
    </source>
</evidence>
<dbReference type="GeneID" id="5470760"/>
<dbReference type="EMBL" id="EF101928">
    <property type="protein sequence ID" value="ABT16306.1"/>
    <property type="molecule type" value="Genomic_DNA"/>
</dbReference>
<organism evidence="1 2">
    <name type="scientific">Chlorovirus heliozoae</name>
    <dbReference type="NCBI Taxonomy" id="322019"/>
    <lineage>
        <taxon>Viruses</taxon>
        <taxon>Varidnaviria</taxon>
        <taxon>Bamfordvirae</taxon>
        <taxon>Nucleocytoviricota</taxon>
        <taxon>Megaviricetes</taxon>
        <taxon>Algavirales</taxon>
        <taxon>Phycodnaviridae</taxon>
        <taxon>Chlorovirus</taxon>
    </lineage>
</organism>
<keyword evidence="2" id="KW-1185">Reference proteome</keyword>
<name>A7K8D2_9PHYC</name>
<accession>A7K8D2</accession>
<dbReference type="KEGG" id="vg:5470760"/>
<sequence>MVSRGLAHPGASWRGPHRDAYRDWQRARFPKWRVVPPLGKDYPRTLCGERCPHRSGKPHRSRALRSHENRFLRRVVYY</sequence>
<proteinExistence type="predicted"/>
<dbReference type="Proteomes" id="UP000202420">
    <property type="component" value="Segment"/>
</dbReference>
<evidence type="ECO:0000313" key="2">
    <source>
        <dbReference type="Proteomes" id="UP000202420"/>
    </source>
</evidence>
<gene>
    <name evidence="1" type="primary">z172R</name>
    <name evidence="1" type="ORF">ATCV1_z172R</name>
</gene>
<protein>
    <submittedName>
        <fullName evidence="1">Uncharacterized protein z172R</fullName>
    </submittedName>
</protein>